<organism evidence="1 2">
    <name type="scientific">Clohesyomyces aquaticus</name>
    <dbReference type="NCBI Taxonomy" id="1231657"/>
    <lineage>
        <taxon>Eukaryota</taxon>
        <taxon>Fungi</taxon>
        <taxon>Dikarya</taxon>
        <taxon>Ascomycota</taxon>
        <taxon>Pezizomycotina</taxon>
        <taxon>Dothideomycetes</taxon>
        <taxon>Pleosporomycetidae</taxon>
        <taxon>Pleosporales</taxon>
        <taxon>Lindgomycetaceae</taxon>
        <taxon>Clohesyomyces</taxon>
    </lineage>
</organism>
<evidence type="ECO:0000313" key="1">
    <source>
        <dbReference type="EMBL" id="ORY14087.1"/>
    </source>
</evidence>
<sequence length="179" mass="20976">MSPERNRVDFNANNLRRPTAEELSLGRECIICQDTYDNEHHTPVIIDGERQNSVTEQEILIQQRQEAVRVQWNTPEQQQVNTRTKRELNDRILDNRAIRLQWQEEGLKRREVKFLVDPGKWEVGVGEFRKELEKEKAGLAKEKQDFAREKQQLASGKANLMKEMQILKEIKAAKAKKAN</sequence>
<name>A0A1Y1ZVK6_9PLEO</name>
<reference evidence="1 2" key="1">
    <citation type="submission" date="2016-07" db="EMBL/GenBank/DDBJ databases">
        <title>Pervasive Adenine N6-methylation of Active Genes in Fungi.</title>
        <authorList>
            <consortium name="DOE Joint Genome Institute"/>
            <person name="Mondo S.J."/>
            <person name="Dannebaum R.O."/>
            <person name="Kuo R.C."/>
            <person name="Labutti K."/>
            <person name="Haridas S."/>
            <person name="Kuo A."/>
            <person name="Salamov A."/>
            <person name="Ahrendt S.R."/>
            <person name="Lipzen A."/>
            <person name="Sullivan W."/>
            <person name="Andreopoulos W.B."/>
            <person name="Clum A."/>
            <person name="Lindquist E."/>
            <person name="Daum C."/>
            <person name="Ramamoorthy G.K."/>
            <person name="Gryganskyi A."/>
            <person name="Culley D."/>
            <person name="Magnuson J.K."/>
            <person name="James T.Y."/>
            <person name="O'Malley M.A."/>
            <person name="Stajich J.E."/>
            <person name="Spatafora J.W."/>
            <person name="Visel A."/>
            <person name="Grigoriev I.V."/>
        </authorList>
    </citation>
    <scope>NUCLEOTIDE SEQUENCE [LARGE SCALE GENOMIC DNA]</scope>
    <source>
        <strain evidence="1 2">CBS 115471</strain>
    </source>
</reference>
<evidence type="ECO:0000313" key="2">
    <source>
        <dbReference type="Proteomes" id="UP000193144"/>
    </source>
</evidence>
<proteinExistence type="predicted"/>
<dbReference type="AlphaFoldDB" id="A0A1Y1ZVK6"/>
<comment type="caution">
    <text evidence="1">The sequence shown here is derived from an EMBL/GenBank/DDBJ whole genome shotgun (WGS) entry which is preliminary data.</text>
</comment>
<dbReference type="Proteomes" id="UP000193144">
    <property type="component" value="Unassembled WGS sequence"/>
</dbReference>
<dbReference type="EMBL" id="MCFA01000036">
    <property type="protein sequence ID" value="ORY14087.1"/>
    <property type="molecule type" value="Genomic_DNA"/>
</dbReference>
<accession>A0A1Y1ZVK6</accession>
<protein>
    <submittedName>
        <fullName evidence="1">Uncharacterized protein</fullName>
    </submittedName>
</protein>
<gene>
    <name evidence="1" type="ORF">BCR34DRAFT_599496</name>
</gene>
<keyword evidence="2" id="KW-1185">Reference proteome</keyword>